<dbReference type="Gene3D" id="3.40.50.150">
    <property type="entry name" value="Vaccinia Virus protein VP39"/>
    <property type="match status" value="1"/>
</dbReference>
<comment type="catalytic activity">
    <reaction evidence="7">
        <text>a 2'-deoxycytidine in DNA + S-adenosyl-L-methionine = an N(4)-methyl-2'-deoxycytidine in DNA + S-adenosyl-L-homocysteine + H(+)</text>
        <dbReference type="Rhea" id="RHEA:16857"/>
        <dbReference type="Rhea" id="RHEA-COMP:11369"/>
        <dbReference type="Rhea" id="RHEA-COMP:13674"/>
        <dbReference type="ChEBI" id="CHEBI:15378"/>
        <dbReference type="ChEBI" id="CHEBI:57856"/>
        <dbReference type="ChEBI" id="CHEBI:59789"/>
        <dbReference type="ChEBI" id="CHEBI:85452"/>
        <dbReference type="ChEBI" id="CHEBI:137933"/>
        <dbReference type="EC" id="2.1.1.113"/>
    </reaction>
</comment>
<dbReference type="InterPro" id="IPR002941">
    <property type="entry name" value="DNA_methylase_N4/N6"/>
</dbReference>
<feature type="domain" description="DNA methylase N-4/N-6" evidence="10">
    <location>
        <begin position="30"/>
        <end position="304"/>
    </location>
</feature>
<keyword evidence="12" id="KW-1185">Reference proteome</keyword>
<dbReference type="GO" id="GO:0015667">
    <property type="term" value="F:site-specific DNA-methyltransferase (cytosine-N4-specific) activity"/>
    <property type="evidence" value="ECO:0007669"/>
    <property type="project" value="UniProtKB-EC"/>
</dbReference>
<comment type="caution">
    <text evidence="11">The sequence shown here is derived from an EMBL/GenBank/DDBJ whole genome shotgun (WGS) entry which is preliminary data.</text>
</comment>
<protein>
    <recommendedName>
        <fullName evidence="8">Methyltransferase</fullName>
        <ecNumber evidence="8">2.1.1.-</ecNumber>
    </recommendedName>
</protein>
<organism evidence="11 12">
    <name type="scientific">Spinactinospora alkalitolerans</name>
    <dbReference type="NCBI Taxonomy" id="687207"/>
    <lineage>
        <taxon>Bacteria</taxon>
        <taxon>Bacillati</taxon>
        <taxon>Actinomycetota</taxon>
        <taxon>Actinomycetes</taxon>
        <taxon>Streptosporangiales</taxon>
        <taxon>Nocardiopsidaceae</taxon>
        <taxon>Spinactinospora</taxon>
    </lineage>
</organism>
<feature type="region of interest" description="Disordered" evidence="9">
    <location>
        <begin position="94"/>
        <end position="118"/>
    </location>
</feature>
<keyword evidence="2 11" id="KW-0489">Methyltransferase</keyword>
<dbReference type="Proteomes" id="UP000589036">
    <property type="component" value="Unassembled WGS sequence"/>
</dbReference>
<reference evidence="11 12" key="1">
    <citation type="submission" date="2020-07" db="EMBL/GenBank/DDBJ databases">
        <title>Sequencing the genomes of 1000 actinobacteria strains.</title>
        <authorList>
            <person name="Klenk H.-P."/>
        </authorList>
    </citation>
    <scope>NUCLEOTIDE SEQUENCE [LARGE SCALE GENOMIC DNA]</scope>
    <source>
        <strain evidence="11 12">CXB654</strain>
    </source>
</reference>
<keyword evidence="3 11" id="KW-0808">Transferase</keyword>
<dbReference type="EC" id="2.1.1.-" evidence="8"/>
<dbReference type="GO" id="GO:0003677">
    <property type="term" value="F:DNA binding"/>
    <property type="evidence" value="ECO:0007669"/>
    <property type="project" value="UniProtKB-KW"/>
</dbReference>
<accession>A0A852U3B9</accession>
<proteinExistence type="inferred from homology"/>
<dbReference type="InterPro" id="IPR001091">
    <property type="entry name" value="RM_Methyltransferase"/>
</dbReference>
<dbReference type="GO" id="GO:0032259">
    <property type="term" value="P:methylation"/>
    <property type="evidence" value="ECO:0007669"/>
    <property type="project" value="UniProtKB-KW"/>
</dbReference>
<keyword evidence="5" id="KW-0680">Restriction system</keyword>
<feature type="region of interest" description="Disordered" evidence="9">
    <location>
        <begin position="210"/>
        <end position="233"/>
    </location>
</feature>
<dbReference type="Pfam" id="PF01555">
    <property type="entry name" value="N6_N4_Mtase"/>
    <property type="match status" value="1"/>
</dbReference>
<dbReference type="SUPFAM" id="SSF53335">
    <property type="entry name" value="S-adenosyl-L-methionine-dependent methyltransferases"/>
    <property type="match status" value="1"/>
</dbReference>
<evidence type="ECO:0000256" key="4">
    <source>
        <dbReference type="ARBA" id="ARBA00022691"/>
    </source>
</evidence>
<evidence type="ECO:0000256" key="2">
    <source>
        <dbReference type="ARBA" id="ARBA00022603"/>
    </source>
</evidence>
<evidence type="ECO:0000313" key="11">
    <source>
        <dbReference type="EMBL" id="NYE49995.1"/>
    </source>
</evidence>
<evidence type="ECO:0000313" key="12">
    <source>
        <dbReference type="Proteomes" id="UP000589036"/>
    </source>
</evidence>
<dbReference type="InterPro" id="IPR017985">
    <property type="entry name" value="MeTrfase_CN4_CS"/>
</dbReference>
<evidence type="ECO:0000256" key="1">
    <source>
        <dbReference type="ARBA" id="ARBA00010203"/>
    </source>
</evidence>
<evidence type="ECO:0000256" key="7">
    <source>
        <dbReference type="ARBA" id="ARBA00049120"/>
    </source>
</evidence>
<gene>
    <name evidence="11" type="ORF">HDA32_005115</name>
</gene>
<dbReference type="RefSeq" id="WP_179645559.1">
    <property type="nucleotide sequence ID" value="NZ_BAAAYY010000019.1"/>
</dbReference>
<comment type="similarity">
    <text evidence="1">Belongs to the N(4)/N(6)-methyltransferase family. N(4) subfamily.</text>
</comment>
<evidence type="ECO:0000256" key="9">
    <source>
        <dbReference type="SAM" id="MobiDB-lite"/>
    </source>
</evidence>
<dbReference type="PRINTS" id="PR00508">
    <property type="entry name" value="S21N4MTFRASE"/>
</dbReference>
<dbReference type="AlphaFoldDB" id="A0A852U3B9"/>
<name>A0A852U3B9_9ACTN</name>
<sequence>MIAPAYDDGRVRLYYGDARTVLTEFPDASIDCVVTSPPYWRKRDYGVEGQYGLEETFNGYVDTLRSVFAEIHRVLTDRGTLWLNLGDSHIAAAPGPRTNPGALDGTPNSRTVPRGFGEKRGLTPKNLVGIPWRVAFALQGDGWILRSAIVWHKPNAMPESVTDRPATRYELLFLLVKQRSYFFDLDPIRQPHQGPRKRGSNRYTAYETGDAVGSRHTLDPGQSHHAQGRNPGDVWTLGTRPSRHGHHAGFPIDIPQRCIAAGCPPSGTVLDPFSGSGTTLVAARNLGRHGIGIDLQPAYHAIAVDRLAEEVEA</sequence>
<dbReference type="GO" id="GO:0009307">
    <property type="term" value="P:DNA restriction-modification system"/>
    <property type="evidence" value="ECO:0007669"/>
    <property type="project" value="UniProtKB-KW"/>
</dbReference>
<evidence type="ECO:0000256" key="3">
    <source>
        <dbReference type="ARBA" id="ARBA00022679"/>
    </source>
</evidence>
<dbReference type="InterPro" id="IPR029063">
    <property type="entry name" value="SAM-dependent_MTases_sf"/>
</dbReference>
<keyword evidence="4" id="KW-0949">S-adenosyl-L-methionine</keyword>
<evidence type="ECO:0000256" key="6">
    <source>
        <dbReference type="ARBA" id="ARBA00023125"/>
    </source>
</evidence>
<dbReference type="PROSITE" id="PS00093">
    <property type="entry name" value="N4_MTASE"/>
    <property type="match status" value="1"/>
</dbReference>
<dbReference type="EMBL" id="JACCCC010000001">
    <property type="protein sequence ID" value="NYE49995.1"/>
    <property type="molecule type" value="Genomic_DNA"/>
</dbReference>
<evidence type="ECO:0000256" key="5">
    <source>
        <dbReference type="ARBA" id="ARBA00022747"/>
    </source>
</evidence>
<evidence type="ECO:0000259" key="10">
    <source>
        <dbReference type="Pfam" id="PF01555"/>
    </source>
</evidence>
<keyword evidence="6" id="KW-0238">DNA-binding</keyword>
<evidence type="ECO:0000256" key="8">
    <source>
        <dbReference type="RuleBase" id="RU362026"/>
    </source>
</evidence>
<dbReference type="GO" id="GO:0008170">
    <property type="term" value="F:N-methyltransferase activity"/>
    <property type="evidence" value="ECO:0007669"/>
    <property type="project" value="InterPro"/>
</dbReference>